<gene>
    <name evidence="7" type="ORF">K0U00_24905</name>
</gene>
<dbReference type="CDD" id="cd14748">
    <property type="entry name" value="PBP2_UgpB"/>
    <property type="match status" value="1"/>
</dbReference>
<name>A0ABS7C8S4_9BACL</name>
<dbReference type="PANTHER" id="PTHR43649:SF31">
    <property type="entry name" value="SN-GLYCEROL-3-PHOSPHATE-BINDING PERIPLASMIC PROTEIN UGPB"/>
    <property type="match status" value="1"/>
</dbReference>
<organism evidence="7 8">
    <name type="scientific">Paenibacillus sepulcri</name>
    <dbReference type="NCBI Taxonomy" id="359917"/>
    <lineage>
        <taxon>Bacteria</taxon>
        <taxon>Bacillati</taxon>
        <taxon>Bacillota</taxon>
        <taxon>Bacilli</taxon>
        <taxon>Bacillales</taxon>
        <taxon>Paenibacillaceae</taxon>
        <taxon>Paenibacillus</taxon>
    </lineage>
</organism>
<comment type="subcellular location">
    <subcellularLocation>
        <location evidence="1">Cell envelope</location>
    </subcellularLocation>
</comment>
<comment type="similarity">
    <text evidence="2">Belongs to the bacterial solute-binding protein 1 family.</text>
</comment>
<accession>A0ABS7C8S4</accession>
<protein>
    <submittedName>
        <fullName evidence="7">ABC transporter substrate-binding protein</fullName>
    </submittedName>
</protein>
<feature type="signal peptide" evidence="6">
    <location>
        <begin position="1"/>
        <end position="20"/>
    </location>
</feature>
<feature type="region of interest" description="Disordered" evidence="5">
    <location>
        <begin position="27"/>
        <end position="53"/>
    </location>
</feature>
<dbReference type="Proteomes" id="UP001519887">
    <property type="component" value="Unassembled WGS sequence"/>
</dbReference>
<feature type="compositionally biased region" description="Polar residues" evidence="5">
    <location>
        <begin position="27"/>
        <end position="42"/>
    </location>
</feature>
<evidence type="ECO:0000256" key="1">
    <source>
        <dbReference type="ARBA" id="ARBA00004196"/>
    </source>
</evidence>
<evidence type="ECO:0000256" key="5">
    <source>
        <dbReference type="SAM" id="MobiDB-lite"/>
    </source>
</evidence>
<evidence type="ECO:0000313" key="7">
    <source>
        <dbReference type="EMBL" id="MBW7457284.1"/>
    </source>
</evidence>
<dbReference type="Pfam" id="PF13416">
    <property type="entry name" value="SBP_bac_8"/>
    <property type="match status" value="1"/>
</dbReference>
<evidence type="ECO:0000256" key="2">
    <source>
        <dbReference type="ARBA" id="ARBA00008520"/>
    </source>
</evidence>
<comment type="caution">
    <text evidence="7">The sequence shown here is derived from an EMBL/GenBank/DDBJ whole genome shotgun (WGS) entry which is preliminary data.</text>
</comment>
<dbReference type="InterPro" id="IPR006059">
    <property type="entry name" value="SBP"/>
</dbReference>
<keyword evidence="8" id="KW-1185">Reference proteome</keyword>
<dbReference type="EMBL" id="JAHZIK010000804">
    <property type="protein sequence ID" value="MBW7457284.1"/>
    <property type="molecule type" value="Genomic_DNA"/>
</dbReference>
<dbReference type="PROSITE" id="PS51257">
    <property type="entry name" value="PROKAR_LIPOPROTEIN"/>
    <property type="match status" value="1"/>
</dbReference>
<dbReference type="RefSeq" id="WP_210040190.1">
    <property type="nucleotide sequence ID" value="NZ_JBHLVU010000007.1"/>
</dbReference>
<dbReference type="SUPFAM" id="SSF53850">
    <property type="entry name" value="Periplasmic binding protein-like II"/>
    <property type="match status" value="1"/>
</dbReference>
<feature type="chain" id="PRO_5045211923" evidence="6">
    <location>
        <begin position="21"/>
        <end position="447"/>
    </location>
</feature>
<evidence type="ECO:0000256" key="6">
    <source>
        <dbReference type="SAM" id="SignalP"/>
    </source>
</evidence>
<dbReference type="Gene3D" id="3.40.190.10">
    <property type="entry name" value="Periplasmic binding protein-like II"/>
    <property type="match status" value="2"/>
</dbReference>
<dbReference type="PANTHER" id="PTHR43649">
    <property type="entry name" value="ARABINOSE-BINDING PROTEIN-RELATED"/>
    <property type="match status" value="1"/>
</dbReference>
<keyword evidence="4 6" id="KW-0732">Signal</keyword>
<evidence type="ECO:0000256" key="4">
    <source>
        <dbReference type="ARBA" id="ARBA00022729"/>
    </source>
</evidence>
<proteinExistence type="inferred from homology"/>
<sequence>MRNRAASLALIIALFASLLAACSGGNPENQAAGSDTGNSNAPAANATVPDDAASGEKTTVQFWHSVGGKNGEYLDALIQRFNASHDDIEVVGTFQGGYDETVTKLQQAVSADTAPDVSMLERAYVELFADSDVLEDLTPYLDKSNMSADDFTPGLMGHSVFNDKLVSLPFNRSTPILHVNKTLLDELGLPIPTTWEEMKKTANALVVKENGEYKRYGLTMPYDTWYPIALISQAEGQFFNDDNTSLGFMDNGVGVKVFQYLKDLQNTGALYYPPAQDSGNIVNQMFLEGKVGMMFQSTGTIGSLKETVDFDYVTAFLPQDQKYASPTGGANVSMLSGSKHKDAAWEFIRYLMDDPDGGLQFILDSGYLPFTKKMAESQEIQDLWSKEPNRKVAYDQLQYAVDTNKDVAWPEIMHEFFSAIEAIMYDSKDIPSTLDTFKKETERILAQ</sequence>
<dbReference type="InterPro" id="IPR050490">
    <property type="entry name" value="Bact_solute-bd_prot1"/>
</dbReference>
<evidence type="ECO:0000313" key="8">
    <source>
        <dbReference type="Proteomes" id="UP001519887"/>
    </source>
</evidence>
<reference evidence="7 8" key="1">
    <citation type="submission" date="2021-07" db="EMBL/GenBank/DDBJ databases">
        <title>Paenibacillus radiodurans sp. nov., isolated from the southeastern edge of Tengger Desert.</title>
        <authorList>
            <person name="Zhang G."/>
        </authorList>
    </citation>
    <scope>NUCLEOTIDE SEQUENCE [LARGE SCALE GENOMIC DNA]</scope>
    <source>
        <strain evidence="7 8">CCM 7311</strain>
    </source>
</reference>
<evidence type="ECO:0000256" key="3">
    <source>
        <dbReference type="ARBA" id="ARBA00022448"/>
    </source>
</evidence>
<keyword evidence="3" id="KW-0813">Transport</keyword>